<dbReference type="InterPro" id="IPR051449">
    <property type="entry name" value="ABC-2_transporter_component"/>
</dbReference>
<dbReference type="PANTHER" id="PTHR30294:SF29">
    <property type="entry name" value="MULTIDRUG ABC TRANSPORTER PERMEASE YBHS-RELATED"/>
    <property type="match status" value="1"/>
</dbReference>
<keyword evidence="2" id="KW-1003">Cell membrane</keyword>
<protein>
    <submittedName>
        <fullName evidence="8">ABC transporter permease</fullName>
    </submittedName>
</protein>
<feature type="transmembrane region" description="Helical" evidence="6">
    <location>
        <begin position="366"/>
        <end position="386"/>
    </location>
</feature>
<evidence type="ECO:0000256" key="6">
    <source>
        <dbReference type="SAM" id="Phobius"/>
    </source>
</evidence>
<evidence type="ECO:0000256" key="4">
    <source>
        <dbReference type="ARBA" id="ARBA00022989"/>
    </source>
</evidence>
<proteinExistence type="predicted"/>
<organism evidence="8 9">
    <name type="scientific">Solibacillus merdavium</name>
    <dbReference type="NCBI Taxonomy" id="2762218"/>
    <lineage>
        <taxon>Bacteria</taxon>
        <taxon>Bacillati</taxon>
        <taxon>Bacillota</taxon>
        <taxon>Bacilli</taxon>
        <taxon>Bacillales</taxon>
        <taxon>Caryophanaceae</taxon>
        <taxon>Solibacillus</taxon>
    </lineage>
</organism>
<feature type="transmembrane region" description="Helical" evidence="6">
    <location>
        <begin position="229"/>
        <end position="254"/>
    </location>
</feature>
<sequence>MSKFMVLVKQLYKQKVSAKSFILTTLLYLVVLAGIMYWSEIRDLIFSGDADTIAVVNETNFDVSEVLQNTDDYEYEYVTAGEVAEKLKDGDYYAAFTLTDADGKLAAKIESYDPLPLNDQQSFQGMLSQAGQIYAMSQLDLSPEQQQLLLSSEPIITLNSINEAAADGKSADEKMAGVWISYAIGIIIYIFVATYLSIITTDVASEKGSRALEMLLVSVKPEIHFRSKIVGVFLVALTQFIILFGGLLLLLRFSDGGNKWSIVTNLLDSMSIGYFLYVMGFLFLTIFMYLIIGALFGSLVSKVEEAGQVMMPAMMLTLVGFYVMLTGMGNPDTMLIKVFSYIPFTSGMVMPMRLGATDISAIEPIISFGLLLGTVLALYFLSLSFYKRSVLTYSSGGIIEKMKTVFKVTT</sequence>
<feature type="transmembrane region" description="Helical" evidence="6">
    <location>
        <begin position="21"/>
        <end position="39"/>
    </location>
</feature>
<feature type="transmembrane region" description="Helical" evidence="6">
    <location>
        <begin position="274"/>
        <end position="297"/>
    </location>
</feature>
<evidence type="ECO:0000313" key="8">
    <source>
        <dbReference type="EMBL" id="MBD8032998.1"/>
    </source>
</evidence>
<evidence type="ECO:0000313" key="9">
    <source>
        <dbReference type="Proteomes" id="UP000600565"/>
    </source>
</evidence>
<dbReference type="EMBL" id="JACSPW010000006">
    <property type="protein sequence ID" value="MBD8032998.1"/>
    <property type="molecule type" value="Genomic_DNA"/>
</dbReference>
<feature type="transmembrane region" description="Helical" evidence="6">
    <location>
        <begin position="309"/>
        <end position="328"/>
    </location>
</feature>
<name>A0ABR8XM42_9BACL</name>
<dbReference type="InterPro" id="IPR013525">
    <property type="entry name" value="ABC2_TM"/>
</dbReference>
<gene>
    <name evidence="8" type="ORF">H9632_07950</name>
</gene>
<evidence type="ECO:0000256" key="3">
    <source>
        <dbReference type="ARBA" id="ARBA00022692"/>
    </source>
</evidence>
<evidence type="ECO:0000256" key="2">
    <source>
        <dbReference type="ARBA" id="ARBA00022475"/>
    </source>
</evidence>
<evidence type="ECO:0000259" key="7">
    <source>
        <dbReference type="Pfam" id="PF12698"/>
    </source>
</evidence>
<evidence type="ECO:0000256" key="5">
    <source>
        <dbReference type="ARBA" id="ARBA00023136"/>
    </source>
</evidence>
<dbReference type="PANTHER" id="PTHR30294">
    <property type="entry name" value="MEMBRANE COMPONENT OF ABC TRANSPORTER YHHJ-RELATED"/>
    <property type="match status" value="1"/>
</dbReference>
<feature type="transmembrane region" description="Helical" evidence="6">
    <location>
        <begin position="179"/>
        <end position="200"/>
    </location>
</feature>
<reference evidence="8 9" key="1">
    <citation type="submission" date="2020-08" db="EMBL/GenBank/DDBJ databases">
        <title>A Genomic Blueprint of the Chicken Gut Microbiome.</title>
        <authorList>
            <person name="Gilroy R."/>
            <person name="Ravi A."/>
            <person name="Getino M."/>
            <person name="Pursley I."/>
            <person name="Horton D.L."/>
            <person name="Alikhan N.-F."/>
            <person name="Baker D."/>
            <person name="Gharbi K."/>
            <person name="Hall N."/>
            <person name="Watson M."/>
            <person name="Adriaenssens E.M."/>
            <person name="Foster-Nyarko E."/>
            <person name="Jarju S."/>
            <person name="Secka A."/>
            <person name="Antonio M."/>
            <person name="Oren A."/>
            <person name="Chaudhuri R."/>
            <person name="La Ragione R.M."/>
            <person name="Hildebrand F."/>
            <person name="Pallen M.J."/>
        </authorList>
    </citation>
    <scope>NUCLEOTIDE SEQUENCE [LARGE SCALE GENOMIC DNA]</scope>
    <source>
        <strain evidence="8 9">Sa1YVA6</strain>
    </source>
</reference>
<comment type="subcellular location">
    <subcellularLocation>
        <location evidence="1">Cell membrane</location>
        <topology evidence="1">Multi-pass membrane protein</topology>
    </subcellularLocation>
</comment>
<evidence type="ECO:0000256" key="1">
    <source>
        <dbReference type="ARBA" id="ARBA00004651"/>
    </source>
</evidence>
<keyword evidence="4 6" id="KW-1133">Transmembrane helix</keyword>
<feature type="transmembrane region" description="Helical" evidence="6">
    <location>
        <begin position="334"/>
        <end position="354"/>
    </location>
</feature>
<keyword evidence="9" id="KW-1185">Reference proteome</keyword>
<keyword evidence="3 6" id="KW-0812">Transmembrane</keyword>
<comment type="caution">
    <text evidence="8">The sequence shown here is derived from an EMBL/GenBank/DDBJ whole genome shotgun (WGS) entry which is preliminary data.</text>
</comment>
<dbReference type="Pfam" id="PF12698">
    <property type="entry name" value="ABC2_membrane_3"/>
    <property type="match status" value="1"/>
</dbReference>
<accession>A0ABR8XM42</accession>
<feature type="domain" description="ABC-2 type transporter transmembrane" evidence="7">
    <location>
        <begin position="19"/>
        <end position="383"/>
    </location>
</feature>
<keyword evidence="5 6" id="KW-0472">Membrane</keyword>
<dbReference type="Proteomes" id="UP000600565">
    <property type="component" value="Unassembled WGS sequence"/>
</dbReference>